<dbReference type="InterPro" id="IPR055268">
    <property type="entry name" value="PCB-like"/>
</dbReference>
<dbReference type="PROSITE" id="PS50991">
    <property type="entry name" value="PYR_CT"/>
    <property type="match status" value="1"/>
</dbReference>
<dbReference type="SUPFAM" id="SSF89000">
    <property type="entry name" value="post-HMGL domain-like"/>
    <property type="match status" value="1"/>
</dbReference>
<feature type="compositionally biased region" description="Basic and acidic residues" evidence="2">
    <location>
        <begin position="448"/>
        <end position="460"/>
    </location>
</feature>
<dbReference type="GO" id="GO:0006094">
    <property type="term" value="P:gluconeogenesis"/>
    <property type="evidence" value="ECO:0007669"/>
    <property type="project" value="TreeGrafter"/>
</dbReference>
<dbReference type="SUPFAM" id="SSF51230">
    <property type="entry name" value="Single hybrid motif"/>
    <property type="match status" value="1"/>
</dbReference>
<dbReference type="Pfam" id="PF00364">
    <property type="entry name" value="Biotin_lipoyl"/>
    <property type="match status" value="1"/>
</dbReference>
<dbReference type="InterPro" id="IPR011053">
    <property type="entry name" value="Single_hybrid_motif"/>
</dbReference>
<gene>
    <name evidence="5" type="ORF">JF888_06615</name>
</gene>
<evidence type="ECO:0000259" key="3">
    <source>
        <dbReference type="PROSITE" id="PS50968"/>
    </source>
</evidence>
<dbReference type="InterPro" id="IPR013785">
    <property type="entry name" value="Aldolase_TIM"/>
</dbReference>
<dbReference type="SUPFAM" id="SSF51569">
    <property type="entry name" value="Aldolase"/>
    <property type="match status" value="1"/>
</dbReference>
<evidence type="ECO:0000313" key="5">
    <source>
        <dbReference type="EMBL" id="MBJ7602851.1"/>
    </source>
</evidence>
<dbReference type="InterPro" id="IPR001882">
    <property type="entry name" value="Biotin_BS"/>
</dbReference>
<dbReference type="PANTHER" id="PTHR43778:SF2">
    <property type="entry name" value="PYRUVATE CARBOXYLASE, MITOCHONDRIAL"/>
    <property type="match status" value="1"/>
</dbReference>
<accession>A0A934KG59</accession>
<dbReference type="Proteomes" id="UP000620075">
    <property type="component" value="Unassembled WGS sequence"/>
</dbReference>
<reference evidence="5 6" key="1">
    <citation type="submission" date="2020-10" db="EMBL/GenBank/DDBJ databases">
        <title>Ca. Dormibacterota MAGs.</title>
        <authorList>
            <person name="Montgomery K."/>
        </authorList>
    </citation>
    <scope>NUCLEOTIDE SEQUENCE [LARGE SCALE GENOMIC DNA]</scope>
    <source>
        <strain evidence="5">SC8811_S16_3</strain>
    </source>
</reference>
<dbReference type="EMBL" id="JAEKNQ010000025">
    <property type="protein sequence ID" value="MBJ7602851.1"/>
    <property type="molecule type" value="Genomic_DNA"/>
</dbReference>
<feature type="domain" description="Pyruvate carboxyltransferase" evidence="4">
    <location>
        <begin position="10"/>
        <end position="269"/>
    </location>
</feature>
<dbReference type="PROSITE" id="PS00188">
    <property type="entry name" value="BIOTIN"/>
    <property type="match status" value="1"/>
</dbReference>
<dbReference type="InterPro" id="IPR003379">
    <property type="entry name" value="Carboxylase_cons_dom"/>
</dbReference>
<dbReference type="GO" id="GO:0005737">
    <property type="term" value="C:cytoplasm"/>
    <property type="evidence" value="ECO:0007669"/>
    <property type="project" value="TreeGrafter"/>
</dbReference>
<evidence type="ECO:0000259" key="4">
    <source>
        <dbReference type="PROSITE" id="PS50991"/>
    </source>
</evidence>
<dbReference type="NCBIfam" id="NF006761">
    <property type="entry name" value="PRK09282.1"/>
    <property type="match status" value="1"/>
</dbReference>
<keyword evidence="1" id="KW-0092">Biotin</keyword>
<name>A0A934KG59_9BACT</name>
<dbReference type="AlphaFoldDB" id="A0A934KG59"/>
<dbReference type="Pfam" id="PF00682">
    <property type="entry name" value="HMGL-like"/>
    <property type="match status" value="1"/>
</dbReference>
<dbReference type="EC" id="6.4.1.1" evidence="5"/>
<dbReference type="GO" id="GO:0004736">
    <property type="term" value="F:pyruvate carboxylase activity"/>
    <property type="evidence" value="ECO:0007669"/>
    <property type="project" value="UniProtKB-EC"/>
</dbReference>
<feature type="region of interest" description="Disordered" evidence="2">
    <location>
        <begin position="448"/>
        <end position="495"/>
    </location>
</feature>
<feature type="compositionally biased region" description="Low complexity" evidence="2">
    <location>
        <begin position="464"/>
        <end position="478"/>
    </location>
</feature>
<proteinExistence type="predicted"/>
<dbReference type="Gene3D" id="2.40.50.100">
    <property type="match status" value="1"/>
</dbReference>
<evidence type="ECO:0000256" key="1">
    <source>
        <dbReference type="ARBA" id="ARBA00023267"/>
    </source>
</evidence>
<dbReference type="InterPro" id="IPR000089">
    <property type="entry name" value="Biotin_lipoyl"/>
</dbReference>
<dbReference type="PANTHER" id="PTHR43778">
    <property type="entry name" value="PYRUVATE CARBOXYLASE"/>
    <property type="match status" value="1"/>
</dbReference>
<dbReference type="PROSITE" id="PS50968">
    <property type="entry name" value="BIOTINYL_LIPOYL"/>
    <property type="match status" value="1"/>
</dbReference>
<feature type="compositionally biased region" description="Low complexity" evidence="2">
    <location>
        <begin position="485"/>
        <end position="495"/>
    </location>
</feature>
<keyword evidence="5" id="KW-0436">Ligase</keyword>
<organism evidence="5 6">
    <name type="scientific">Candidatus Dormiibacter inghamiae</name>
    <dbReference type="NCBI Taxonomy" id="3127013"/>
    <lineage>
        <taxon>Bacteria</taxon>
        <taxon>Bacillati</taxon>
        <taxon>Candidatus Dormiibacterota</taxon>
        <taxon>Candidatus Dormibacteria</taxon>
        <taxon>Candidatus Dormibacterales</taxon>
        <taxon>Candidatus Dormibacteraceae</taxon>
        <taxon>Candidatus Dormiibacter</taxon>
    </lineage>
</organism>
<dbReference type="CDD" id="cd06850">
    <property type="entry name" value="biotinyl_domain"/>
    <property type="match status" value="1"/>
</dbReference>
<keyword evidence="5" id="KW-0670">Pyruvate</keyword>
<sequence length="615" mass="66013">MPGLVPKPRLRLTDTTFRDANQSLLGGRLRPREILPLAKKLDGIGFFALEAFGGATFETSLRLGDDPWHYLRELAKVTPNTPIQALIRGQNLVGHRNYADDAVELFVKTAANLGVEVFRVFDPLNDLRNMEVAIRSARRAGARVQGALSYAISPVHDHDFWCSLAKGLAAFEVQDLVIKDTSGLLTPQVAWELVTALKEMTGLPVVVHSHCSSGMAPMSYMAAIEAGAAVVDTALSPLAWGASQPATESVVAALAGGDYDTGLDLEKLIEVKLDLEQAKREHVGDFSPWVDRVDADILRYQMPGFMLEDINRQLDEHSALERTHEVMAEVPRVREELGYPPLVAPIRQLIASQAVYNILGGERYATVTQELKDYLQGLYGRPPRPAEAEIRRLVLGREEPITVRPADLLEPQVESARSQLKKRKLPGGDDHVLTYLLFPQLALELAAKPKEKPSEQKSGEEAEAVAAEGDQAEAAAQGAREEAAAEAPATQAAAQAQTAEFDVEVDGENFKVRVTGAGLAVLPAGGSAAGPSGGSAPVAPPTAPAKDAIAAPMQGLIVKLPVKQGDEVKIGEVVAVLEAMKMQNDIVASKPGRVTDIYVSEGQVVTPNQPLVAIG</sequence>
<protein>
    <submittedName>
        <fullName evidence="5">Pyruvate carboxylase subunit B</fullName>
        <ecNumber evidence="5">6.4.1.1</ecNumber>
    </submittedName>
</protein>
<feature type="domain" description="Lipoyl-binding" evidence="3">
    <location>
        <begin position="538"/>
        <end position="615"/>
    </location>
</feature>
<dbReference type="Pfam" id="PF02436">
    <property type="entry name" value="PYC_OADA"/>
    <property type="match status" value="1"/>
</dbReference>
<evidence type="ECO:0000313" key="6">
    <source>
        <dbReference type="Proteomes" id="UP000620075"/>
    </source>
</evidence>
<dbReference type="InterPro" id="IPR000891">
    <property type="entry name" value="PYR_CT"/>
</dbReference>
<dbReference type="Gene3D" id="3.20.20.70">
    <property type="entry name" value="Aldolase class I"/>
    <property type="match status" value="1"/>
</dbReference>
<evidence type="ECO:0000256" key="2">
    <source>
        <dbReference type="SAM" id="MobiDB-lite"/>
    </source>
</evidence>
<comment type="caution">
    <text evidence="5">The sequence shown here is derived from an EMBL/GenBank/DDBJ whole genome shotgun (WGS) entry which is preliminary data.</text>
</comment>
<dbReference type="CDD" id="cd07937">
    <property type="entry name" value="DRE_TIM_PC_TC_5S"/>
    <property type="match status" value="1"/>
</dbReference>